<feature type="non-terminal residue" evidence="1">
    <location>
        <position position="40"/>
    </location>
</feature>
<dbReference type="AlphaFoldDB" id="A0A8X6J3D9"/>
<accession>A0A8X6J3D9</accession>
<proteinExistence type="predicted"/>
<reference evidence="1" key="1">
    <citation type="submission" date="2020-07" db="EMBL/GenBank/DDBJ databases">
        <title>Multicomponent nature underlies the extraordinary mechanical properties of spider dragline silk.</title>
        <authorList>
            <person name="Kono N."/>
            <person name="Nakamura H."/>
            <person name="Mori M."/>
            <person name="Yoshida Y."/>
            <person name="Ohtoshi R."/>
            <person name="Malay A.D."/>
            <person name="Moran D.A.P."/>
            <person name="Tomita M."/>
            <person name="Numata K."/>
            <person name="Arakawa K."/>
        </authorList>
    </citation>
    <scope>NUCLEOTIDE SEQUENCE</scope>
</reference>
<organism evidence="1 2">
    <name type="scientific">Trichonephila clavata</name>
    <name type="common">Joro spider</name>
    <name type="synonym">Nephila clavata</name>
    <dbReference type="NCBI Taxonomy" id="2740835"/>
    <lineage>
        <taxon>Eukaryota</taxon>
        <taxon>Metazoa</taxon>
        <taxon>Ecdysozoa</taxon>
        <taxon>Arthropoda</taxon>
        <taxon>Chelicerata</taxon>
        <taxon>Arachnida</taxon>
        <taxon>Araneae</taxon>
        <taxon>Araneomorphae</taxon>
        <taxon>Entelegynae</taxon>
        <taxon>Araneoidea</taxon>
        <taxon>Nephilidae</taxon>
        <taxon>Trichonephila</taxon>
    </lineage>
</organism>
<gene>
    <name evidence="1" type="ORF">TNCT_208051</name>
</gene>
<protein>
    <submittedName>
        <fullName evidence="1">Uncharacterized protein</fullName>
    </submittedName>
</protein>
<evidence type="ECO:0000313" key="1">
    <source>
        <dbReference type="EMBL" id="GFR08228.1"/>
    </source>
</evidence>
<comment type="caution">
    <text evidence="1">The sequence shown here is derived from an EMBL/GenBank/DDBJ whole genome shotgun (WGS) entry which is preliminary data.</text>
</comment>
<sequence>MRRFGPAFTIGSEPESLVRVVKLHGNNGTRIGVHLTGVSM</sequence>
<dbReference type="Proteomes" id="UP000887116">
    <property type="component" value="Unassembled WGS sequence"/>
</dbReference>
<evidence type="ECO:0000313" key="2">
    <source>
        <dbReference type="Proteomes" id="UP000887116"/>
    </source>
</evidence>
<dbReference type="EMBL" id="BMAO01016396">
    <property type="protein sequence ID" value="GFR08228.1"/>
    <property type="molecule type" value="Genomic_DNA"/>
</dbReference>
<name>A0A8X6J3D9_TRICU</name>
<keyword evidence="2" id="KW-1185">Reference proteome</keyword>